<name>A0A4U1JQQ9_RHOCA</name>
<comment type="caution">
    <text evidence="2">The sequence shown here is derived from an EMBL/GenBank/DDBJ whole genome shotgun (WGS) entry which is preliminary data.</text>
</comment>
<reference evidence="2 3" key="1">
    <citation type="submission" date="2019-04" db="EMBL/GenBank/DDBJ databases">
        <title>Draft Whole-Genome sequence of the purple photosynthetic bacterium Rhodobacter capsulatus SP108 with an indigenous class A beta-lactamase.</title>
        <authorList>
            <person name="Robertson S."/>
            <person name="Meyer T.E."/>
            <person name="Kyndt J.A."/>
        </authorList>
    </citation>
    <scope>NUCLEOTIDE SEQUENCE [LARGE SCALE GENOMIC DNA]</scope>
    <source>
        <strain evidence="2 3">SP108</strain>
    </source>
</reference>
<feature type="region of interest" description="Disordered" evidence="1">
    <location>
        <begin position="198"/>
        <end position="225"/>
    </location>
</feature>
<dbReference type="AlphaFoldDB" id="A0A4U1JQQ9"/>
<dbReference type="EMBL" id="SWJZ01000034">
    <property type="protein sequence ID" value="TKD21343.1"/>
    <property type="molecule type" value="Genomic_DNA"/>
</dbReference>
<proteinExistence type="predicted"/>
<accession>A0A4U1JQQ9</accession>
<protein>
    <submittedName>
        <fullName evidence="2">Uncharacterized protein</fullName>
    </submittedName>
</protein>
<evidence type="ECO:0000256" key="1">
    <source>
        <dbReference type="SAM" id="MobiDB-lite"/>
    </source>
</evidence>
<dbReference type="Proteomes" id="UP000310597">
    <property type="component" value="Unassembled WGS sequence"/>
</dbReference>
<gene>
    <name evidence="2" type="ORF">FBT96_09620</name>
</gene>
<evidence type="ECO:0000313" key="3">
    <source>
        <dbReference type="Proteomes" id="UP000310597"/>
    </source>
</evidence>
<evidence type="ECO:0000313" key="2">
    <source>
        <dbReference type="EMBL" id="TKD21343.1"/>
    </source>
</evidence>
<sequence>MALLFSDDYGTFPTEPTLRWLKLHDLVEKRLSSNQDYMNGVSLSDMRDYCATLSAAAEELGVGKLEPLSQSNPQEDYERFRSDVIALATRLNLRASGADISRSVALSRSAKTKIYLQIEKLRKLIEEANLPPEQTEKLNHKLDELRSLVQANRTEFGSVMKILAIIGASLVGTTSFLADAPAAMATITALIGEEKEAEEEEMLQLAAEQKPLQLPKPEADDDIPF</sequence>
<dbReference type="OrthoDB" id="7871358at2"/>
<organism evidence="2 3">
    <name type="scientific">Rhodobacter capsulatus</name>
    <name type="common">Rhodopseudomonas capsulata</name>
    <dbReference type="NCBI Taxonomy" id="1061"/>
    <lineage>
        <taxon>Bacteria</taxon>
        <taxon>Pseudomonadati</taxon>
        <taxon>Pseudomonadota</taxon>
        <taxon>Alphaproteobacteria</taxon>
        <taxon>Rhodobacterales</taxon>
        <taxon>Rhodobacter group</taxon>
        <taxon>Rhodobacter</taxon>
    </lineage>
</organism>